<dbReference type="InterPro" id="IPR016163">
    <property type="entry name" value="Ald_DH_C"/>
</dbReference>
<dbReference type="EC" id="1.2.1.4" evidence="4"/>
<dbReference type="Gene3D" id="3.40.309.10">
    <property type="entry name" value="Aldehyde Dehydrogenase, Chain A, domain 2"/>
    <property type="match status" value="1"/>
</dbReference>
<dbReference type="EMBL" id="JAAMOZ010000006">
    <property type="protein sequence ID" value="NIH58836.1"/>
    <property type="molecule type" value="Genomic_DNA"/>
</dbReference>
<dbReference type="Pfam" id="PF00171">
    <property type="entry name" value="Aldedh"/>
    <property type="match status" value="1"/>
</dbReference>
<dbReference type="CDD" id="cd07129">
    <property type="entry name" value="ALDH_KGSADH"/>
    <property type="match status" value="1"/>
</dbReference>
<feature type="region of interest" description="Disordered" evidence="2">
    <location>
        <begin position="463"/>
        <end position="492"/>
    </location>
</feature>
<accession>A0ABX0SQ24</accession>
<proteinExistence type="predicted"/>
<gene>
    <name evidence="4" type="ORF">FB473_003538</name>
</gene>
<evidence type="ECO:0000259" key="3">
    <source>
        <dbReference type="Pfam" id="PF00171"/>
    </source>
</evidence>
<dbReference type="SUPFAM" id="SSF53720">
    <property type="entry name" value="ALDH-like"/>
    <property type="match status" value="1"/>
</dbReference>
<dbReference type="InterPro" id="IPR016162">
    <property type="entry name" value="Ald_DH_N"/>
</dbReference>
<organism evidence="4 5">
    <name type="scientific">Brooklawnia cerclae</name>
    <dbReference type="NCBI Taxonomy" id="349934"/>
    <lineage>
        <taxon>Bacteria</taxon>
        <taxon>Bacillati</taxon>
        <taxon>Actinomycetota</taxon>
        <taxon>Actinomycetes</taxon>
        <taxon>Propionibacteriales</taxon>
        <taxon>Propionibacteriaceae</taxon>
        <taxon>Brooklawnia</taxon>
    </lineage>
</organism>
<dbReference type="GO" id="GO:0033721">
    <property type="term" value="F:aldehyde dehydrogenase (NADP+) activity"/>
    <property type="evidence" value="ECO:0007669"/>
    <property type="project" value="UniProtKB-EC"/>
</dbReference>
<dbReference type="Proteomes" id="UP000749311">
    <property type="component" value="Unassembled WGS sequence"/>
</dbReference>
<evidence type="ECO:0000313" key="4">
    <source>
        <dbReference type="EMBL" id="NIH58836.1"/>
    </source>
</evidence>
<dbReference type="RefSeq" id="WP_167172089.1">
    <property type="nucleotide sequence ID" value="NZ_BAAAOO010000006.1"/>
</dbReference>
<keyword evidence="1 4" id="KW-0560">Oxidoreductase</keyword>
<sequence>MTWQDTIAAAAAAAPGYAATDPGERARFLVAAAEELEACAPELVGLGMAETGLGEARLTGELRRTAYQLRLFAEVVVEGAYLDVRIDEADPGFAIGPRPDLRRMNVPVGPVLVYAASNFPLAFSVAGGDTAAALAAGCPVVVKGHSGHPGLSARTAEALVTAARRTGMPDGVIGLITGQQAGIEALQDERIKAASFTGSTRIGAMLARTAAERPSPIQFYGELGSVNPVVVTPAAVAERGAAILEGFVTSVAGSAGQLCTKPGFLFVPDAASTDDVIRAAADVVPEHRLLTRGTSAGYVDRRGAVLAAGAHVIADGGVRTDEDGFVWARPTLVETTLSELVAAGPDVLDEVFGPFSVLVRYDSLADVTSALPVLFPGNLTASIHLAESETPTVAPLIEAMSRIAGRVLVNGWPTGVSVSPAMQHGGPSPATTIDSTSVGTAAIGRFLRGVCYQSVPASLLPPAVRDDNPWGVPQRRSPAGASTSWGELTGRY</sequence>
<dbReference type="Gene3D" id="3.40.605.10">
    <property type="entry name" value="Aldehyde Dehydrogenase, Chain A, domain 1"/>
    <property type="match status" value="1"/>
</dbReference>
<evidence type="ECO:0000313" key="5">
    <source>
        <dbReference type="Proteomes" id="UP000749311"/>
    </source>
</evidence>
<dbReference type="InterPro" id="IPR050740">
    <property type="entry name" value="Aldehyde_DH_Superfamily"/>
</dbReference>
<evidence type="ECO:0000256" key="2">
    <source>
        <dbReference type="SAM" id="MobiDB-lite"/>
    </source>
</evidence>
<name>A0ABX0SQ24_9ACTN</name>
<dbReference type="PANTHER" id="PTHR43353">
    <property type="entry name" value="SUCCINATE-SEMIALDEHYDE DEHYDROGENASE, MITOCHONDRIAL"/>
    <property type="match status" value="1"/>
</dbReference>
<dbReference type="InterPro" id="IPR044151">
    <property type="entry name" value="ALDH_KGSADH"/>
</dbReference>
<keyword evidence="5" id="KW-1185">Reference proteome</keyword>
<evidence type="ECO:0000256" key="1">
    <source>
        <dbReference type="ARBA" id="ARBA00023002"/>
    </source>
</evidence>
<dbReference type="PANTHER" id="PTHR43353:SF3">
    <property type="entry name" value="ALDEHYDE DEHYDROGENASE-RELATED"/>
    <property type="match status" value="1"/>
</dbReference>
<protein>
    <submittedName>
        <fullName evidence="4">NADP-dependent aldehyde dehydrogenase</fullName>
        <ecNumber evidence="4">1.2.1.4</ecNumber>
    </submittedName>
</protein>
<dbReference type="InterPro" id="IPR015590">
    <property type="entry name" value="Aldehyde_DH_dom"/>
</dbReference>
<feature type="domain" description="Aldehyde dehydrogenase" evidence="3">
    <location>
        <begin position="5"/>
        <end position="368"/>
    </location>
</feature>
<reference evidence="4 5" key="1">
    <citation type="submission" date="2020-02" db="EMBL/GenBank/DDBJ databases">
        <title>Sequencing the genomes of 1000 actinobacteria strains.</title>
        <authorList>
            <person name="Klenk H.-P."/>
        </authorList>
    </citation>
    <scope>NUCLEOTIDE SEQUENCE [LARGE SCALE GENOMIC DNA]</scope>
    <source>
        <strain evidence="4 5">DSM 19609</strain>
    </source>
</reference>
<dbReference type="InterPro" id="IPR016161">
    <property type="entry name" value="Ald_DH/histidinol_DH"/>
</dbReference>
<comment type="caution">
    <text evidence="4">The sequence shown here is derived from an EMBL/GenBank/DDBJ whole genome shotgun (WGS) entry which is preliminary data.</text>
</comment>